<comment type="similarity">
    <text evidence="2">Belongs to the tryptophan dimethylallyltransferase family.</text>
</comment>
<gene>
    <name evidence="6" type="ORF">HCEG_06856</name>
</gene>
<dbReference type="Proteomes" id="UP000008142">
    <property type="component" value="Unassembled WGS sequence"/>
</dbReference>
<dbReference type="OrthoDB" id="5392033at2759"/>
<evidence type="ECO:0000256" key="4">
    <source>
        <dbReference type="ARBA" id="ARBA00040806"/>
    </source>
</evidence>
<dbReference type="InterPro" id="IPR017795">
    <property type="entry name" value="ABBA_NscD-like"/>
</dbReference>
<dbReference type="InterPro" id="IPR042099">
    <property type="entry name" value="ANL_N_sf"/>
</dbReference>
<reference evidence="7" key="1">
    <citation type="submission" date="2008-07" db="EMBL/GenBank/DDBJ databases">
        <title>Annotation of Ajellomyces capsulatus strain H88.</title>
        <authorList>
            <person name="Champion M."/>
            <person name="Cuomo C."/>
            <person name="Ma L.-J."/>
            <person name="Henn M.R."/>
            <person name="Sil A."/>
            <person name="Goldman B."/>
            <person name="Young S.K."/>
            <person name="Kodira C.D."/>
            <person name="Zeng Q."/>
            <person name="Koehrsen M."/>
            <person name="Alvarado L."/>
            <person name="Berlin A."/>
            <person name="Borenstein D."/>
            <person name="Chen Z."/>
            <person name="Engels R."/>
            <person name="Freedman E."/>
            <person name="Gellesch M."/>
            <person name="Goldberg J."/>
            <person name="Griggs A."/>
            <person name="Gujja S."/>
            <person name="Heiman D."/>
            <person name="Hepburn T."/>
            <person name="Howarth C."/>
            <person name="Jen D."/>
            <person name="Larson L."/>
            <person name="Lewis B."/>
            <person name="Mehta T."/>
            <person name="Park D."/>
            <person name="Pearson M."/>
            <person name="Roberts A."/>
            <person name="Saif S."/>
            <person name="Shea T."/>
            <person name="Shenoy N."/>
            <person name="Sisk P."/>
            <person name="Stolte C."/>
            <person name="Sykes S."/>
            <person name="Walk T."/>
            <person name="White J."/>
            <person name="Yandava C."/>
            <person name="Klein B."/>
            <person name="McEwen J.G."/>
            <person name="Puccia R."/>
            <person name="Goldman G.H."/>
            <person name="Felipe M.S."/>
            <person name="Nino-Vega G."/>
            <person name="San-Blas G."/>
            <person name="Taylor J."/>
            <person name="Mendoza L."/>
            <person name="Galagan J."/>
            <person name="Nusbaum C."/>
            <person name="Birren B."/>
        </authorList>
    </citation>
    <scope>NUCLEOTIDE SEQUENCE [LARGE SCALE GENOMIC DNA]</scope>
    <source>
        <strain evidence="7">H88</strain>
    </source>
</reference>
<dbReference type="GO" id="GO:0004659">
    <property type="term" value="F:prenyltransferase activity"/>
    <property type="evidence" value="ECO:0007669"/>
    <property type="project" value="TreeGrafter"/>
</dbReference>
<evidence type="ECO:0000256" key="3">
    <source>
        <dbReference type="ARBA" id="ARBA00022679"/>
    </source>
</evidence>
<dbReference type="PANTHER" id="PTHR40627:SF4">
    <property type="entry name" value="PRENYLTRANSFERASE ASQH1-RELATED"/>
    <property type="match status" value="1"/>
</dbReference>
<dbReference type="AlphaFoldDB" id="F0UNN6"/>
<keyword evidence="3" id="KW-0808">Transferase</keyword>
<accession>F0UNN6</accession>
<evidence type="ECO:0000256" key="2">
    <source>
        <dbReference type="ARBA" id="ARBA00010209"/>
    </source>
</evidence>
<dbReference type="SFLD" id="SFLDS00036">
    <property type="entry name" value="Aromatic_Prenyltransferase"/>
    <property type="match status" value="1"/>
</dbReference>
<dbReference type="EMBL" id="DS990640">
    <property type="protein sequence ID" value="EGC47641.1"/>
    <property type="molecule type" value="Genomic_DNA"/>
</dbReference>
<proteinExistence type="inferred from homology"/>
<name>F0UNN6_AJEC8</name>
<dbReference type="Pfam" id="PF11991">
    <property type="entry name" value="Trp_DMAT"/>
    <property type="match status" value="1"/>
</dbReference>
<sequence>MPVVLLVDFHGKHNPHHIFCTQTTRHRNLVPVSYAKLQSAIGGCQAKLRAGNSSLHPPTVDADGVVTECAPVAILMESHVGLAIYVLACMGMGVPVLLLSARLSSFAVRHLFRETGVKLAIVSPRLHTVALDAASTLDGSSTCQLNGDDAIIIRPADEWGTLLQGTDAAGGRQSTRVQESHKTLILCLNRIVRSLSSIRLGPVDYLWYRQFLTEIYRPDREFYAKELEAGEPPATTLMHAVEYNKEASFGLKSYFLARKPFIGGDPATTQEWDDAIMKLNRGKAHPGRDALMHFLANSPEGKLMKPNVMGMDNVEPSKSRLKMYFTSANTSFKSVREIMTMGGISDISEESLQNLRSMILAVLGLPADFPEGKEISVESTTAGQTWKDLEALCEGFIYFFDIAPTSGRPQVKFYLTTRKYGADDLTIARNLMAWMDEQGRGTNCDAYIGMLKRLAEHRGLENGKGMHGYISYQCSQKGEPDIKSYISPELYCKAGYEAHLKGLV</sequence>
<comment type="pathway">
    <text evidence="1">Secondary metabolite biosynthesis.</text>
</comment>
<dbReference type="STRING" id="544711.F0UNN6"/>
<evidence type="ECO:0000256" key="1">
    <source>
        <dbReference type="ARBA" id="ARBA00005179"/>
    </source>
</evidence>
<evidence type="ECO:0000313" key="6">
    <source>
        <dbReference type="EMBL" id="EGC47641.1"/>
    </source>
</evidence>
<dbReference type="PANTHER" id="PTHR40627">
    <property type="entry name" value="INDOLE PRENYLTRANSFERASE TDIB-RELATED"/>
    <property type="match status" value="1"/>
</dbReference>
<dbReference type="Gene3D" id="3.40.50.12780">
    <property type="entry name" value="N-terminal domain of ligase-like"/>
    <property type="match status" value="1"/>
</dbReference>
<dbReference type="InterPro" id="IPR033964">
    <property type="entry name" value="ABBA"/>
</dbReference>
<evidence type="ECO:0000256" key="5">
    <source>
        <dbReference type="ARBA" id="ARBA00043236"/>
    </source>
</evidence>
<organism evidence="7">
    <name type="scientific">Ajellomyces capsulatus (strain H88)</name>
    <name type="common">Darling's disease fungus</name>
    <name type="synonym">Histoplasma capsulatum</name>
    <dbReference type="NCBI Taxonomy" id="544711"/>
    <lineage>
        <taxon>Eukaryota</taxon>
        <taxon>Fungi</taxon>
        <taxon>Dikarya</taxon>
        <taxon>Ascomycota</taxon>
        <taxon>Pezizomycotina</taxon>
        <taxon>Eurotiomycetes</taxon>
        <taxon>Eurotiomycetidae</taxon>
        <taxon>Onygenales</taxon>
        <taxon>Ajellomycetaceae</taxon>
        <taxon>Histoplasma</taxon>
    </lineage>
</organism>
<dbReference type="SUPFAM" id="SSF56801">
    <property type="entry name" value="Acetyl-CoA synthetase-like"/>
    <property type="match status" value="1"/>
</dbReference>
<evidence type="ECO:0000313" key="7">
    <source>
        <dbReference type="Proteomes" id="UP000008142"/>
    </source>
</evidence>
<dbReference type="GO" id="GO:0009820">
    <property type="term" value="P:alkaloid metabolic process"/>
    <property type="evidence" value="ECO:0007669"/>
    <property type="project" value="InterPro"/>
</dbReference>
<dbReference type="HOGENOM" id="CLU_540745_0_0_1"/>
<protein>
    <recommendedName>
        <fullName evidence="4">Prenyltransferase nscD</fullName>
    </recommendedName>
    <alternativeName>
        <fullName evidence="5">Neosartoricin B biosynthesis protein D</fullName>
    </alternativeName>
</protein>
<dbReference type="NCBIfam" id="TIGR03429">
    <property type="entry name" value="arom_pren_DMATS"/>
    <property type="match status" value="1"/>
</dbReference>